<keyword evidence="3 6" id="KW-0288">FMN</keyword>
<dbReference type="InterPro" id="IPR012349">
    <property type="entry name" value="Split_barrel_FMN-bd"/>
</dbReference>
<evidence type="ECO:0000259" key="8">
    <source>
        <dbReference type="Pfam" id="PF01243"/>
    </source>
</evidence>
<dbReference type="InterPro" id="IPR019740">
    <property type="entry name" value="Pyridox_Oxase_CS"/>
</dbReference>
<keyword evidence="2 6" id="KW-0285">Flavoprotein</keyword>
<comment type="pathway">
    <text evidence="6">Cofactor metabolism; pyridoxal 5'-phosphate salvage; pyridoxal 5'-phosphate from pyridoxine 5'-phosphate: step 1/1.</text>
</comment>
<evidence type="ECO:0000313" key="10">
    <source>
        <dbReference type="EMBL" id="KAA0972477.1"/>
    </source>
</evidence>
<accession>A0A5B0E090</accession>
<dbReference type="GO" id="GO:0010181">
    <property type="term" value="F:FMN binding"/>
    <property type="evidence" value="ECO:0007669"/>
    <property type="project" value="UniProtKB-UniRule"/>
</dbReference>
<comment type="subunit">
    <text evidence="6">Homodimer.</text>
</comment>
<proteinExistence type="inferred from homology"/>
<comment type="catalytic activity">
    <reaction evidence="6">
        <text>pyridoxamine 5'-phosphate + O2 + H2O = pyridoxal 5'-phosphate + H2O2 + NH4(+)</text>
        <dbReference type="Rhea" id="RHEA:15817"/>
        <dbReference type="ChEBI" id="CHEBI:15377"/>
        <dbReference type="ChEBI" id="CHEBI:15379"/>
        <dbReference type="ChEBI" id="CHEBI:16240"/>
        <dbReference type="ChEBI" id="CHEBI:28938"/>
        <dbReference type="ChEBI" id="CHEBI:58451"/>
        <dbReference type="ChEBI" id="CHEBI:597326"/>
        <dbReference type="EC" id="1.4.3.5"/>
    </reaction>
</comment>
<sequence>MSRPTLTRDELGQDPIVAFETWLKLARETELNDPTAMSLATVDSNGFPDIRVVLMKGFDERGFVFYTNFESAKGRELLENPVAALCFHWKSQRRQVRVRGTVEVVSDAEADEYYATRPRASRIGAWASDQSQPLADRAVFEQRISEYEQQFGTGDIPRPPRWSGFRIVPVEIEFWQDCSFRLHDRFRFTRDAAGNWQAQRLYP</sequence>
<keyword evidence="4 6" id="KW-0560">Oxidoreductase</keyword>
<dbReference type="InterPro" id="IPR019576">
    <property type="entry name" value="Pyridoxamine_oxidase_dimer_C"/>
</dbReference>
<feature type="binding site" evidence="6 7">
    <location>
        <position position="175"/>
    </location>
    <ligand>
        <name>FMN</name>
        <dbReference type="ChEBI" id="CHEBI:58210"/>
    </ligand>
</feature>
<comment type="pathway">
    <text evidence="6">Cofactor metabolism; pyridoxal 5'-phosphate salvage; pyridoxal 5'-phosphate from pyridoxamine 5'-phosphate: step 1/1.</text>
</comment>
<evidence type="ECO:0000256" key="1">
    <source>
        <dbReference type="ARBA" id="ARBA00007301"/>
    </source>
</evidence>
<feature type="binding site" evidence="6 7">
    <location>
        <position position="73"/>
    </location>
    <ligand>
        <name>FMN</name>
        <dbReference type="ChEBI" id="CHEBI:58210"/>
    </ligand>
</feature>
<keyword evidence="5 6" id="KW-0664">Pyridoxine biosynthesis</keyword>
<comment type="caution">
    <text evidence="10">The sequence shown here is derived from an EMBL/GenBank/DDBJ whole genome shotgun (WGS) entry which is preliminary data.</text>
</comment>
<comment type="cofactor">
    <cofactor evidence="6 7">
        <name>FMN</name>
        <dbReference type="ChEBI" id="CHEBI:58210"/>
    </cofactor>
    <text evidence="6 7">Binds 1 FMN per subunit.</text>
</comment>
<evidence type="ECO:0000259" key="9">
    <source>
        <dbReference type="Pfam" id="PF10590"/>
    </source>
</evidence>
<comment type="similarity">
    <text evidence="1 6">Belongs to the pyridoxamine 5'-phosphate oxidase family.</text>
</comment>
<feature type="binding site" evidence="6 7">
    <location>
        <begin position="130"/>
        <end position="131"/>
    </location>
    <ligand>
        <name>FMN</name>
        <dbReference type="ChEBI" id="CHEBI:58210"/>
    </ligand>
</feature>
<name>A0A5B0E090_9HYPH</name>
<dbReference type="GO" id="GO:0008615">
    <property type="term" value="P:pyridoxine biosynthetic process"/>
    <property type="evidence" value="ECO:0007669"/>
    <property type="project" value="UniProtKB-UniRule"/>
</dbReference>
<evidence type="ECO:0000256" key="6">
    <source>
        <dbReference type="HAMAP-Rule" id="MF_01629"/>
    </source>
</evidence>
<reference evidence="10 11" key="1">
    <citation type="submission" date="2019-08" db="EMBL/GenBank/DDBJ databases">
        <title>Aureimonas fodiniaquatilis sp. nov., isolated from a coal mine wastewater.</title>
        <authorList>
            <person name="Kim W."/>
        </authorList>
    </citation>
    <scope>NUCLEOTIDE SEQUENCE [LARGE SCALE GENOMIC DNA]</scope>
    <source>
        <strain evidence="10 11">CAU 1482</strain>
    </source>
</reference>
<keyword evidence="11" id="KW-1185">Reference proteome</keyword>
<dbReference type="PIRSF" id="PIRSF000190">
    <property type="entry name" value="Pyd_amn-ph_oxd"/>
    <property type="match status" value="1"/>
</dbReference>
<dbReference type="AlphaFoldDB" id="A0A5B0E090"/>
<feature type="domain" description="Pyridoxamine 5'-phosphate oxidase N-terminal" evidence="8">
    <location>
        <begin position="28"/>
        <end position="150"/>
    </location>
</feature>
<dbReference type="UniPathway" id="UPA01068">
    <property type="reaction ID" value="UER00304"/>
</dbReference>
<dbReference type="InterPro" id="IPR011576">
    <property type="entry name" value="Pyridox_Oxase_N"/>
</dbReference>
<evidence type="ECO:0000256" key="3">
    <source>
        <dbReference type="ARBA" id="ARBA00022643"/>
    </source>
</evidence>
<dbReference type="Pfam" id="PF10590">
    <property type="entry name" value="PNP_phzG_C"/>
    <property type="match status" value="1"/>
</dbReference>
<feature type="binding site" evidence="6">
    <location>
        <position position="56"/>
    </location>
    <ligand>
        <name>substrate</name>
    </ligand>
</feature>
<feature type="binding site" evidence="6 7">
    <location>
        <position position="95"/>
    </location>
    <ligand>
        <name>FMN</name>
        <dbReference type="ChEBI" id="CHEBI:58210"/>
    </ligand>
</feature>
<feature type="binding site" evidence="6 7">
    <location>
        <position position="185"/>
    </location>
    <ligand>
        <name>FMN</name>
        <dbReference type="ChEBI" id="CHEBI:58210"/>
    </ligand>
</feature>
<dbReference type="EMBL" id="VTWH01000001">
    <property type="protein sequence ID" value="KAA0972477.1"/>
    <property type="molecule type" value="Genomic_DNA"/>
</dbReference>
<dbReference type="PROSITE" id="PS01064">
    <property type="entry name" value="PYRIDOX_OXIDASE"/>
    <property type="match status" value="1"/>
</dbReference>
<dbReference type="HAMAP" id="MF_01629">
    <property type="entry name" value="PdxH"/>
    <property type="match status" value="1"/>
</dbReference>
<comment type="catalytic activity">
    <reaction evidence="6">
        <text>pyridoxine 5'-phosphate + O2 = pyridoxal 5'-phosphate + H2O2</text>
        <dbReference type="Rhea" id="RHEA:15149"/>
        <dbReference type="ChEBI" id="CHEBI:15379"/>
        <dbReference type="ChEBI" id="CHEBI:16240"/>
        <dbReference type="ChEBI" id="CHEBI:58589"/>
        <dbReference type="ChEBI" id="CHEBI:597326"/>
        <dbReference type="EC" id="1.4.3.5"/>
    </reaction>
</comment>
<feature type="domain" description="Pyridoxine 5'-phosphate oxidase dimerisation C-terminal" evidence="9">
    <location>
        <begin position="162"/>
        <end position="203"/>
    </location>
</feature>
<feature type="binding site" evidence="6 7">
    <location>
        <begin position="51"/>
        <end position="56"/>
    </location>
    <ligand>
        <name>FMN</name>
        <dbReference type="ChEBI" id="CHEBI:58210"/>
    </ligand>
</feature>
<feature type="binding site" evidence="6">
    <location>
        <begin position="181"/>
        <end position="183"/>
    </location>
    <ligand>
        <name>substrate</name>
    </ligand>
</feature>
<dbReference type="Pfam" id="PF01243">
    <property type="entry name" value="PNPOx_N"/>
    <property type="match status" value="1"/>
</dbReference>
<dbReference type="PANTHER" id="PTHR10851">
    <property type="entry name" value="PYRIDOXINE-5-PHOSPHATE OXIDASE"/>
    <property type="match status" value="1"/>
</dbReference>
<feature type="binding site" evidence="6">
    <location>
        <position position="113"/>
    </location>
    <ligand>
        <name>substrate</name>
    </ligand>
</feature>
<comment type="caution">
    <text evidence="6">Lacks conserved residue(s) required for the propagation of feature annotation.</text>
</comment>
<dbReference type="SUPFAM" id="SSF50475">
    <property type="entry name" value="FMN-binding split barrel"/>
    <property type="match status" value="1"/>
</dbReference>
<dbReference type="InterPro" id="IPR000659">
    <property type="entry name" value="Pyridox_Oxase"/>
</dbReference>
<evidence type="ECO:0000313" key="11">
    <source>
        <dbReference type="Proteomes" id="UP000324738"/>
    </source>
</evidence>
<dbReference type="OrthoDB" id="9780392at2"/>
<gene>
    <name evidence="6 10" type="primary">pdxH</name>
    <name evidence="10" type="ORF">FPY71_05145</name>
</gene>
<evidence type="ECO:0000256" key="2">
    <source>
        <dbReference type="ARBA" id="ARBA00022630"/>
    </source>
</evidence>
<feature type="binding site" evidence="6">
    <location>
        <position position="117"/>
    </location>
    <ligand>
        <name>substrate</name>
    </ligand>
</feature>
<feature type="binding site" evidence="6">
    <location>
        <position position="121"/>
    </location>
    <ligand>
        <name>substrate</name>
    </ligand>
</feature>
<feature type="binding site" evidence="6 7">
    <location>
        <begin position="66"/>
        <end position="67"/>
    </location>
    <ligand>
        <name>FMN</name>
        <dbReference type="ChEBI" id="CHEBI:58210"/>
    </ligand>
</feature>
<protein>
    <recommendedName>
        <fullName evidence="6">Pyridoxine/pyridoxamine 5'-phosphate oxidase</fullName>
        <ecNumber evidence="6">1.4.3.5</ecNumber>
    </recommendedName>
    <alternativeName>
        <fullName evidence="6">PNP/PMP oxidase</fullName>
        <shortName evidence="6">PNPOx</shortName>
    </alternativeName>
    <alternativeName>
        <fullName evidence="6">Pyridoxal 5'-phosphate synthase</fullName>
    </alternativeName>
</protein>
<dbReference type="NCBIfam" id="TIGR00558">
    <property type="entry name" value="pdxH"/>
    <property type="match status" value="1"/>
</dbReference>
<dbReference type="PANTHER" id="PTHR10851:SF0">
    <property type="entry name" value="PYRIDOXINE-5'-PHOSPHATE OXIDASE"/>
    <property type="match status" value="1"/>
</dbReference>
<evidence type="ECO:0000256" key="7">
    <source>
        <dbReference type="PIRSR" id="PIRSR000190-2"/>
    </source>
</evidence>
<evidence type="ECO:0000256" key="4">
    <source>
        <dbReference type="ARBA" id="ARBA00023002"/>
    </source>
</evidence>
<organism evidence="10 11">
    <name type="scientific">Aureimonas fodinaquatilis</name>
    <dbReference type="NCBI Taxonomy" id="2565783"/>
    <lineage>
        <taxon>Bacteria</taxon>
        <taxon>Pseudomonadati</taxon>
        <taxon>Pseudomonadota</taxon>
        <taxon>Alphaproteobacteria</taxon>
        <taxon>Hyphomicrobiales</taxon>
        <taxon>Aurantimonadaceae</taxon>
        <taxon>Aureimonas</taxon>
    </lineage>
</organism>
<dbReference type="EC" id="1.4.3.5" evidence="6"/>
<dbReference type="Proteomes" id="UP000324738">
    <property type="component" value="Unassembled WGS sequence"/>
</dbReference>
<dbReference type="Gene3D" id="2.30.110.10">
    <property type="entry name" value="Electron Transport, Fmn-binding Protein, Chain A"/>
    <property type="match status" value="1"/>
</dbReference>
<evidence type="ECO:0000256" key="5">
    <source>
        <dbReference type="ARBA" id="ARBA00023096"/>
    </source>
</evidence>
<dbReference type="GO" id="GO:0004733">
    <property type="term" value="F:pyridoxamine phosphate oxidase activity"/>
    <property type="evidence" value="ECO:0007669"/>
    <property type="project" value="UniProtKB-UniRule"/>
</dbReference>
<comment type="function">
    <text evidence="6">Catalyzes the oxidation of either pyridoxine 5'-phosphate (PNP) or pyridoxamine 5'-phosphate (PMP) into pyridoxal 5'-phosphate (PLP).</text>
</comment>
<dbReference type="NCBIfam" id="NF004231">
    <property type="entry name" value="PRK05679.1"/>
    <property type="match status" value="1"/>
</dbReference>